<evidence type="ECO:0000313" key="2">
    <source>
        <dbReference type="Proteomes" id="UP000382040"/>
    </source>
</evidence>
<dbReference type="Proteomes" id="UP000382040">
    <property type="component" value="Unassembled WGS sequence"/>
</dbReference>
<keyword evidence="2" id="KW-1185">Reference proteome</keyword>
<name>A0A5E5BS13_9BURK</name>
<dbReference type="EMBL" id="CABPST010000003">
    <property type="protein sequence ID" value="VVE87922.1"/>
    <property type="molecule type" value="Genomic_DNA"/>
</dbReference>
<dbReference type="AlphaFoldDB" id="A0A5E5BS13"/>
<sequence>MYLVIGLARPPAKKRKARFAVQQNGLEIHLSRPRFSCFGDVPPRPQAEIKSTCKAV</sequence>
<evidence type="ECO:0000313" key="1">
    <source>
        <dbReference type="EMBL" id="VVE87922.1"/>
    </source>
</evidence>
<gene>
    <name evidence="1" type="ORF">PBR20603_01863</name>
</gene>
<proteinExistence type="predicted"/>
<reference evidence="1 2" key="1">
    <citation type="submission" date="2019-08" db="EMBL/GenBank/DDBJ databases">
        <authorList>
            <person name="Peeters C."/>
        </authorList>
    </citation>
    <scope>NUCLEOTIDE SEQUENCE [LARGE SCALE GENOMIC DNA]</scope>
    <source>
        <strain evidence="1 2">LMG 20603</strain>
    </source>
</reference>
<protein>
    <submittedName>
        <fullName evidence="1">Uncharacterized protein</fullName>
    </submittedName>
</protein>
<organism evidence="1 2">
    <name type="scientific">Pandoraea bronchicola</name>
    <dbReference type="NCBI Taxonomy" id="2508287"/>
    <lineage>
        <taxon>Bacteria</taxon>
        <taxon>Pseudomonadati</taxon>
        <taxon>Pseudomonadota</taxon>
        <taxon>Betaproteobacteria</taxon>
        <taxon>Burkholderiales</taxon>
        <taxon>Burkholderiaceae</taxon>
        <taxon>Pandoraea</taxon>
    </lineage>
</organism>
<accession>A0A5E5BS13</accession>